<feature type="compositionally biased region" description="Low complexity" evidence="1">
    <location>
        <begin position="351"/>
        <end position="369"/>
    </location>
</feature>
<evidence type="ECO:0000313" key="3">
    <source>
        <dbReference type="Proteomes" id="UP000317940"/>
    </source>
</evidence>
<sequence length="369" mass="40281">MTSAKDLTTATPADIDKQLAQLAAQLFKAESKLPSLRDSIHRAAGDRSNYQGRRQVWGMDFNAAQQAAQHRADTDTTYIGRDARNALQRLQDAEKSIAAIEAEQAPYDAEFARRGGWTRAFIVTNVDGHVHKTMDCSTCRPSTQFAWLTDYSGGTEQQVVEDAGERACTVCYPSAPVDIRKRPTKIFTPDEIAASEARAAKAKAAEAAKVTKAAKAITDPEGNRLQGKGRGDWIDTEAAAQSEAVDALVTSLREAHIAAILAAEPDLAFYFLPAEHRARLLAEDVEFADRLVVALAAKRGQGVTEVRDSLEAKAIAKYKRLNREAQKDLRQRSFSEAVAYAESKRAKGEEPWAAFATPAPSTFPKDSND</sequence>
<evidence type="ECO:0000256" key="1">
    <source>
        <dbReference type="SAM" id="MobiDB-lite"/>
    </source>
</evidence>
<dbReference type="AlphaFoldDB" id="A0A561SA65"/>
<name>A0A561SA65_9ACTN</name>
<dbReference type="OrthoDB" id="5126501at2"/>
<gene>
    <name evidence="2" type="ORF">FHX73_18139</name>
</gene>
<comment type="caution">
    <text evidence="2">The sequence shown here is derived from an EMBL/GenBank/DDBJ whole genome shotgun (WGS) entry which is preliminary data.</text>
</comment>
<organism evidence="2 3">
    <name type="scientific">Kitasatospora viridis</name>
    <dbReference type="NCBI Taxonomy" id="281105"/>
    <lineage>
        <taxon>Bacteria</taxon>
        <taxon>Bacillati</taxon>
        <taxon>Actinomycetota</taxon>
        <taxon>Actinomycetes</taxon>
        <taxon>Kitasatosporales</taxon>
        <taxon>Streptomycetaceae</taxon>
        <taxon>Kitasatospora</taxon>
    </lineage>
</organism>
<reference evidence="2 3" key="1">
    <citation type="submission" date="2019-06" db="EMBL/GenBank/DDBJ databases">
        <title>Sequencing the genomes of 1000 actinobacteria strains.</title>
        <authorList>
            <person name="Klenk H.-P."/>
        </authorList>
    </citation>
    <scope>NUCLEOTIDE SEQUENCE [LARGE SCALE GENOMIC DNA]</scope>
    <source>
        <strain evidence="2 3">DSM 44826</strain>
    </source>
</reference>
<protein>
    <submittedName>
        <fullName evidence="2">Uncharacterized protein</fullName>
    </submittedName>
</protein>
<keyword evidence="3" id="KW-1185">Reference proteome</keyword>
<feature type="region of interest" description="Disordered" evidence="1">
    <location>
        <begin position="344"/>
        <end position="369"/>
    </location>
</feature>
<evidence type="ECO:0000313" key="2">
    <source>
        <dbReference type="EMBL" id="TWF71768.1"/>
    </source>
</evidence>
<accession>A0A561SA65</accession>
<dbReference type="Proteomes" id="UP000317940">
    <property type="component" value="Unassembled WGS sequence"/>
</dbReference>
<proteinExistence type="predicted"/>
<dbReference type="EMBL" id="VIWT01000008">
    <property type="protein sequence ID" value="TWF71768.1"/>
    <property type="molecule type" value="Genomic_DNA"/>
</dbReference>
<dbReference type="RefSeq" id="WP_145911560.1">
    <property type="nucleotide sequence ID" value="NZ_BAAAMZ010000022.1"/>
</dbReference>